<protein>
    <submittedName>
        <fullName evidence="1">Uncharacterized protein</fullName>
    </submittedName>
</protein>
<evidence type="ECO:0000313" key="1">
    <source>
        <dbReference type="EMBL" id="MDF3839436.1"/>
    </source>
</evidence>
<name>A0ABT6B3G8_9BURK</name>
<proteinExistence type="predicted"/>
<keyword evidence="2" id="KW-1185">Reference proteome</keyword>
<gene>
    <name evidence="1" type="ORF">P3W85_41850</name>
</gene>
<reference evidence="1 2" key="1">
    <citation type="submission" date="2023-03" db="EMBL/GenBank/DDBJ databases">
        <title>Draft assemblies of triclosan tolerant bacteria isolated from returned activated sludge.</title>
        <authorList>
            <person name="Van Hamelsveld S."/>
        </authorList>
    </citation>
    <scope>NUCLEOTIDE SEQUENCE [LARGE SCALE GENOMIC DNA]</scope>
    <source>
        <strain evidence="1 2">GW210010_S58</strain>
    </source>
</reference>
<dbReference type="RefSeq" id="WP_276269138.1">
    <property type="nucleotide sequence ID" value="NZ_JARJLM010000681.1"/>
</dbReference>
<dbReference type="EMBL" id="JARJLM010000681">
    <property type="protein sequence ID" value="MDF3839436.1"/>
    <property type="molecule type" value="Genomic_DNA"/>
</dbReference>
<sequence length="77" mass="8756">MRERDKVLRINEIWRDTREKGQQGTLLAAECLYRNRARAMYPVEETRLQEASETLVPNIALTHEPDAPASASESGSQ</sequence>
<accession>A0ABT6B3G8</accession>
<comment type="caution">
    <text evidence="1">The sequence shown here is derived from an EMBL/GenBank/DDBJ whole genome shotgun (WGS) entry which is preliminary data.</text>
</comment>
<dbReference type="Proteomes" id="UP001216674">
    <property type="component" value="Unassembled WGS sequence"/>
</dbReference>
<organism evidence="1 2">
    <name type="scientific">Cupriavidus basilensis</name>
    <dbReference type="NCBI Taxonomy" id="68895"/>
    <lineage>
        <taxon>Bacteria</taxon>
        <taxon>Pseudomonadati</taxon>
        <taxon>Pseudomonadota</taxon>
        <taxon>Betaproteobacteria</taxon>
        <taxon>Burkholderiales</taxon>
        <taxon>Burkholderiaceae</taxon>
        <taxon>Cupriavidus</taxon>
    </lineage>
</organism>
<evidence type="ECO:0000313" key="2">
    <source>
        <dbReference type="Proteomes" id="UP001216674"/>
    </source>
</evidence>